<protein>
    <submittedName>
        <fullName evidence="3">Uncharacterized protein</fullName>
    </submittedName>
</protein>
<dbReference type="EMBL" id="AP026966">
    <property type="protein sequence ID" value="BDT58585.1"/>
    <property type="molecule type" value="Genomic_DNA"/>
</dbReference>
<sequence>MKMHSLLTVSWASIACASSLVIAAQAVPNTQSGGTESCGLGLPPNAAGFEKQEAQRAFEEKTHGFLRVCEADLQRYAAAFVSMDVATLGLDFEPVDLRNTPFARLVSLGGRAENVTDTQSRLYRGFQTAEGDTLTLFEHDMSADGSSLWRDPKDEPERVNGLPARLSVFQANSGRSVSVLSWLQGRRYYEIWLEANAARNPLRARLFELAGSLPISIPACPNAPPPKRTMLGPNGFPVDEPMPRTTTTKQIEELGKRRSCK</sequence>
<feature type="region of interest" description="Disordered" evidence="1">
    <location>
        <begin position="235"/>
        <end position="261"/>
    </location>
</feature>
<keyword evidence="2" id="KW-0732">Signal</keyword>
<proteinExistence type="predicted"/>
<organism evidence="3 4">
    <name type="scientific">Massilia varians</name>
    <dbReference type="NCBI Taxonomy" id="457921"/>
    <lineage>
        <taxon>Bacteria</taxon>
        <taxon>Pseudomonadati</taxon>
        <taxon>Pseudomonadota</taxon>
        <taxon>Betaproteobacteria</taxon>
        <taxon>Burkholderiales</taxon>
        <taxon>Oxalobacteraceae</taxon>
        <taxon>Telluria group</taxon>
        <taxon>Massilia</taxon>
    </lineage>
</organism>
<name>A0ABM8C5U2_9BURK</name>
<evidence type="ECO:0000313" key="3">
    <source>
        <dbReference type="EMBL" id="BDT58585.1"/>
    </source>
</evidence>
<feature type="compositionally biased region" description="Basic and acidic residues" evidence="1">
    <location>
        <begin position="250"/>
        <end position="261"/>
    </location>
</feature>
<dbReference type="RefSeq" id="WP_281913995.1">
    <property type="nucleotide sequence ID" value="NZ_AP026966.1"/>
</dbReference>
<keyword evidence="4" id="KW-1185">Reference proteome</keyword>
<feature type="chain" id="PRO_5046768184" evidence="2">
    <location>
        <begin position="24"/>
        <end position="261"/>
    </location>
</feature>
<evidence type="ECO:0000256" key="2">
    <source>
        <dbReference type="SAM" id="SignalP"/>
    </source>
</evidence>
<dbReference type="Proteomes" id="UP001163336">
    <property type="component" value="Chromosome"/>
</dbReference>
<gene>
    <name evidence="3" type="ORF">MasN3_20790</name>
</gene>
<reference evidence="3" key="1">
    <citation type="submission" date="2022-11" db="EMBL/GenBank/DDBJ databases">
        <title>Isolation and characterization of PLA-degrading bacterium Massilia sp. from Antarctic soil.</title>
        <authorList>
            <person name="Sato K."/>
            <person name="Gomez-Fuentes C."/>
            <person name="Ahmad S.A."/>
            <person name="Zulkharnain A."/>
        </authorList>
    </citation>
    <scope>NUCLEOTIDE SEQUENCE</scope>
    <source>
        <strain evidence="3">N-3</strain>
    </source>
</reference>
<dbReference type="PROSITE" id="PS51257">
    <property type="entry name" value="PROKAR_LIPOPROTEIN"/>
    <property type="match status" value="1"/>
</dbReference>
<accession>A0ABM8C5U2</accession>
<feature type="signal peptide" evidence="2">
    <location>
        <begin position="1"/>
        <end position="23"/>
    </location>
</feature>
<evidence type="ECO:0000256" key="1">
    <source>
        <dbReference type="SAM" id="MobiDB-lite"/>
    </source>
</evidence>
<evidence type="ECO:0000313" key="4">
    <source>
        <dbReference type="Proteomes" id="UP001163336"/>
    </source>
</evidence>